<organism evidence="1 2">
    <name type="scientific">Leptospira borgpetersenii str. 200801926</name>
    <dbReference type="NCBI Taxonomy" id="1193009"/>
    <lineage>
        <taxon>Bacteria</taxon>
        <taxon>Pseudomonadati</taxon>
        <taxon>Spirochaetota</taxon>
        <taxon>Spirochaetia</taxon>
        <taxon>Leptospirales</taxon>
        <taxon>Leptospiraceae</taxon>
        <taxon>Leptospira</taxon>
    </lineage>
</organism>
<protein>
    <submittedName>
        <fullName evidence="1">Uncharacterized protein</fullName>
    </submittedName>
</protein>
<dbReference type="EMBL" id="AKWJ02000014">
    <property type="protein sequence ID" value="EKP15089.1"/>
    <property type="molecule type" value="Genomic_DNA"/>
</dbReference>
<sequence length="63" mass="7539">MRFFFVPFSFLVPGRMNRAESIFKFSKFLKIQYEFLHFVAGQPVCMYEFLLFVVNFNLESVLA</sequence>
<reference evidence="1" key="1">
    <citation type="submission" date="2012-09" db="EMBL/GenBank/DDBJ databases">
        <authorList>
            <person name="Harkins D.M."/>
            <person name="Durkin A.S."/>
            <person name="Brinkac L.M."/>
            <person name="Selengut J.D."/>
            <person name="Sanka R."/>
            <person name="DePew J."/>
            <person name="Purushe J."/>
            <person name="Picardeau M."/>
            <person name="Werts C."/>
            <person name="Goarant C."/>
            <person name="Vinetz J.M."/>
            <person name="Sutton G.G."/>
            <person name="Nelson W.C."/>
            <person name="Fouts D.E."/>
        </authorList>
    </citation>
    <scope>NUCLEOTIDE SEQUENCE [LARGE SCALE GENOMIC DNA]</scope>
    <source>
        <strain evidence="1">200801926</strain>
    </source>
</reference>
<keyword evidence="2" id="KW-1185">Reference proteome</keyword>
<accession>A0ABN0I1W5</accession>
<dbReference type="Proteomes" id="UP000002837">
    <property type="component" value="Unassembled WGS sequence"/>
</dbReference>
<name>A0ABN0I1W5_LEPBO</name>
<comment type="caution">
    <text evidence="1">The sequence shown here is derived from an EMBL/GenBank/DDBJ whole genome shotgun (WGS) entry which is preliminary data.</text>
</comment>
<gene>
    <name evidence="1" type="ORF">LEP1GSC128_2336</name>
</gene>
<evidence type="ECO:0000313" key="2">
    <source>
        <dbReference type="Proteomes" id="UP000002837"/>
    </source>
</evidence>
<proteinExistence type="predicted"/>
<evidence type="ECO:0000313" key="1">
    <source>
        <dbReference type="EMBL" id="EKP15089.1"/>
    </source>
</evidence>